<reference evidence="2" key="1">
    <citation type="submission" date="2020-10" db="EMBL/GenBank/DDBJ databases">
        <authorList>
            <person name="Castelo-Branco R."/>
            <person name="Eusebio N."/>
            <person name="Adriana R."/>
            <person name="Vieira A."/>
            <person name="Brugerolle De Fraissinette N."/>
            <person name="Rezende De Castro R."/>
            <person name="Schneider M.P."/>
            <person name="Vasconcelos V."/>
            <person name="Leao P.N."/>
        </authorList>
    </citation>
    <scope>NUCLEOTIDE SEQUENCE</scope>
    <source>
        <strain evidence="2">LEGE 07310</strain>
    </source>
</reference>
<evidence type="ECO:0000259" key="1">
    <source>
        <dbReference type="Pfam" id="PF01850"/>
    </source>
</evidence>
<dbReference type="SUPFAM" id="SSF88723">
    <property type="entry name" value="PIN domain-like"/>
    <property type="match status" value="1"/>
</dbReference>
<dbReference type="Gene3D" id="3.40.50.1010">
    <property type="entry name" value="5'-nuclease"/>
    <property type="match status" value="1"/>
</dbReference>
<evidence type="ECO:0000313" key="3">
    <source>
        <dbReference type="Proteomes" id="UP000636505"/>
    </source>
</evidence>
<name>A0A8J7AJQ2_9CYAN</name>
<gene>
    <name evidence="2" type="ORF">IQ241_00960</name>
</gene>
<protein>
    <submittedName>
        <fullName evidence="2">PIN domain-containing protein</fullName>
    </submittedName>
</protein>
<dbReference type="Proteomes" id="UP000636505">
    <property type="component" value="Unassembled WGS sequence"/>
</dbReference>
<organism evidence="2 3">
    <name type="scientific">Vasconcelosia minhoensis LEGE 07310</name>
    <dbReference type="NCBI Taxonomy" id="915328"/>
    <lineage>
        <taxon>Bacteria</taxon>
        <taxon>Bacillati</taxon>
        <taxon>Cyanobacteriota</taxon>
        <taxon>Cyanophyceae</taxon>
        <taxon>Nodosilineales</taxon>
        <taxon>Cymatolegaceae</taxon>
        <taxon>Vasconcelosia</taxon>
        <taxon>Vasconcelosia minhoensis</taxon>
    </lineage>
</organism>
<dbReference type="InterPro" id="IPR029060">
    <property type="entry name" value="PIN-like_dom_sf"/>
</dbReference>
<sequence length="163" mass="18420">MSYLVDTNFLLRLVQSTSSLQPYARNTYSSLQSQGEVLMIVPQNLYEFWVVATRPVNVNGLGLSTELASEVLTQAKQLFVLQPDVPEILTIWEQLVTTYRVMGKQAHDARLVAAMVAHQITHLLTFNTADFKRFAEITAIEPRSIATASSEFRDEKDFDPKLL</sequence>
<proteinExistence type="predicted"/>
<dbReference type="RefSeq" id="WP_193904525.1">
    <property type="nucleotide sequence ID" value="NZ_JADEXG010000001.1"/>
</dbReference>
<keyword evidence="3" id="KW-1185">Reference proteome</keyword>
<dbReference type="Pfam" id="PF01850">
    <property type="entry name" value="PIN"/>
    <property type="match status" value="1"/>
</dbReference>
<evidence type="ECO:0000313" key="2">
    <source>
        <dbReference type="EMBL" id="MBE9075879.1"/>
    </source>
</evidence>
<dbReference type="AlphaFoldDB" id="A0A8J7AJQ2"/>
<comment type="caution">
    <text evidence="2">The sequence shown here is derived from an EMBL/GenBank/DDBJ whole genome shotgun (WGS) entry which is preliminary data.</text>
</comment>
<feature type="domain" description="PIN" evidence="1">
    <location>
        <begin position="3"/>
        <end position="136"/>
    </location>
</feature>
<dbReference type="InterPro" id="IPR002716">
    <property type="entry name" value="PIN_dom"/>
</dbReference>
<accession>A0A8J7AJQ2</accession>
<dbReference type="CDD" id="cd09854">
    <property type="entry name" value="PIN_VapC-like"/>
    <property type="match status" value="1"/>
</dbReference>
<dbReference type="EMBL" id="JADEXG010000001">
    <property type="protein sequence ID" value="MBE9075879.1"/>
    <property type="molecule type" value="Genomic_DNA"/>
</dbReference>